<feature type="chain" id="PRO_5012929165" evidence="1">
    <location>
        <begin position="20"/>
        <end position="235"/>
    </location>
</feature>
<keyword evidence="1" id="KW-0732">Signal</keyword>
<dbReference type="RefSeq" id="WP_073119256.1">
    <property type="nucleotide sequence ID" value="NZ_FRAA01000001.1"/>
</dbReference>
<evidence type="ECO:0000256" key="1">
    <source>
        <dbReference type="SAM" id="SignalP"/>
    </source>
</evidence>
<gene>
    <name evidence="2" type="ORF">SAMN04488028_101591</name>
</gene>
<feature type="signal peptide" evidence="1">
    <location>
        <begin position="1"/>
        <end position="19"/>
    </location>
</feature>
<dbReference type="AlphaFoldDB" id="A0A1M6KIJ8"/>
<dbReference type="Proteomes" id="UP000184474">
    <property type="component" value="Unassembled WGS sequence"/>
</dbReference>
<dbReference type="Gene3D" id="3.30.110.170">
    <property type="entry name" value="Protein of unknown function (DUF541), domain 1"/>
    <property type="match status" value="1"/>
</dbReference>
<dbReference type="GO" id="GO:0016301">
    <property type="term" value="F:kinase activity"/>
    <property type="evidence" value="ECO:0007669"/>
    <property type="project" value="UniProtKB-KW"/>
</dbReference>
<proteinExistence type="predicted"/>
<organism evidence="2 3">
    <name type="scientific">Reichenbachiella agariperforans</name>
    <dbReference type="NCBI Taxonomy" id="156994"/>
    <lineage>
        <taxon>Bacteria</taxon>
        <taxon>Pseudomonadati</taxon>
        <taxon>Bacteroidota</taxon>
        <taxon>Cytophagia</taxon>
        <taxon>Cytophagales</taxon>
        <taxon>Reichenbachiellaceae</taxon>
        <taxon>Reichenbachiella</taxon>
    </lineage>
</organism>
<protein>
    <submittedName>
        <fullName evidence="2">Uncharacterized conserved protein YggE, contains kinase-interacting SIMPL domain</fullName>
    </submittedName>
</protein>
<dbReference type="InterPro" id="IPR007497">
    <property type="entry name" value="SIMPL/DUF541"/>
</dbReference>
<dbReference type="STRING" id="156994.SAMN04488028_101591"/>
<dbReference type="Gene3D" id="3.30.70.2970">
    <property type="entry name" value="Protein of unknown function (DUF541), domain 2"/>
    <property type="match status" value="1"/>
</dbReference>
<name>A0A1M6KIJ8_REIAG</name>
<evidence type="ECO:0000313" key="2">
    <source>
        <dbReference type="EMBL" id="SHJ58783.1"/>
    </source>
</evidence>
<dbReference type="GO" id="GO:0006974">
    <property type="term" value="P:DNA damage response"/>
    <property type="evidence" value="ECO:0007669"/>
    <property type="project" value="TreeGrafter"/>
</dbReference>
<evidence type="ECO:0000313" key="3">
    <source>
        <dbReference type="Proteomes" id="UP000184474"/>
    </source>
</evidence>
<dbReference type="Pfam" id="PF04402">
    <property type="entry name" value="SIMPL"/>
    <property type="match status" value="1"/>
</dbReference>
<dbReference type="PANTHER" id="PTHR34387">
    <property type="entry name" value="SLR1258 PROTEIN"/>
    <property type="match status" value="1"/>
</dbReference>
<keyword evidence="2" id="KW-0808">Transferase</keyword>
<sequence>MKHILTTLLCLSIGLMAQAQTESIIQVTGQSEVATNPQIAVFTYRISANEKNYDTAVETMNTRVNSLIGQLKKSGFKEEEIKTSQFNIRESKIYNQGKVSGEEYIASQTLVVKFAYDVKKLLNVLNTTTAKASAPNLSISFELSEAQKELTRTVLLKAAMKDALEQAEILSLQAGYEIKGVKEISHYANNAQPMAKTMEFDMVRSMADSNTSSYQPSDMVVTDQVSVTYIIVKKS</sequence>
<keyword evidence="3" id="KW-1185">Reference proteome</keyword>
<reference evidence="3" key="1">
    <citation type="submission" date="2016-11" db="EMBL/GenBank/DDBJ databases">
        <authorList>
            <person name="Varghese N."/>
            <person name="Submissions S."/>
        </authorList>
    </citation>
    <scope>NUCLEOTIDE SEQUENCE [LARGE SCALE GENOMIC DNA]</scope>
    <source>
        <strain evidence="3">DSM 26134</strain>
    </source>
</reference>
<dbReference type="EMBL" id="FRAA01000001">
    <property type="protein sequence ID" value="SHJ58783.1"/>
    <property type="molecule type" value="Genomic_DNA"/>
</dbReference>
<dbReference type="PANTHER" id="PTHR34387:SF2">
    <property type="entry name" value="SLR1258 PROTEIN"/>
    <property type="match status" value="1"/>
</dbReference>
<accession>A0A1M6KIJ8</accession>
<dbReference type="InterPro" id="IPR052022">
    <property type="entry name" value="26kDa_periplasmic_antigen"/>
</dbReference>
<keyword evidence="2" id="KW-0418">Kinase</keyword>